<comment type="caution">
    <text evidence="3">The sequence shown here is derived from an EMBL/GenBank/DDBJ whole genome shotgun (WGS) entry which is preliminary data.</text>
</comment>
<evidence type="ECO:0000259" key="2">
    <source>
        <dbReference type="Pfam" id="PF25484"/>
    </source>
</evidence>
<dbReference type="Pfam" id="PF25484">
    <property type="entry name" value="DUF7907"/>
    <property type="match status" value="1"/>
</dbReference>
<sequence>MIAPIAALALGLAGLAAAAPTSTGPAYPETSASNGFNLVLNVTDPSQDLSPPVHGTFVASIHVGPALNYVGQSSDASVARLFYVNGTASDVRYGNSNTVSDGGTPPFPEVLSLVPDKDSETLSTLFLNAGSGGDGNYRTGITGFPNPIPELYPLTYVACREALAYYGGKEFVIIKQAQTTVSEDGQIERNIPEGCAPLSLLPQCATLNDLPAGSTSSHEFAASTRCYEDVDSIDWPKYHAY</sequence>
<dbReference type="OrthoDB" id="3518533at2759"/>
<organism evidence="3 4">
    <name type="scientific">Beauveria bassiana D1-5</name>
    <dbReference type="NCBI Taxonomy" id="1245745"/>
    <lineage>
        <taxon>Eukaryota</taxon>
        <taxon>Fungi</taxon>
        <taxon>Dikarya</taxon>
        <taxon>Ascomycota</taxon>
        <taxon>Pezizomycotina</taxon>
        <taxon>Sordariomycetes</taxon>
        <taxon>Hypocreomycetidae</taxon>
        <taxon>Hypocreales</taxon>
        <taxon>Cordycipitaceae</taxon>
        <taxon>Beauveria</taxon>
    </lineage>
</organism>
<reference evidence="3 4" key="1">
    <citation type="submission" date="2012-10" db="EMBL/GenBank/DDBJ databases">
        <title>Genome sequencing and analysis of entomopathogenic fungi Beauveria bassiana D1-5.</title>
        <authorList>
            <person name="Li Q."/>
            <person name="Wang L."/>
            <person name="Zhang Z."/>
            <person name="Wang Q."/>
            <person name="Ren J."/>
            <person name="Wang M."/>
            <person name="Xu W."/>
            <person name="Wang J."/>
            <person name="Lu Y."/>
            <person name="Du Q."/>
            <person name="Sun Z."/>
        </authorList>
    </citation>
    <scope>NUCLEOTIDE SEQUENCE [LARGE SCALE GENOMIC DNA]</scope>
    <source>
        <strain evidence="3 4">D1-5</strain>
    </source>
</reference>
<proteinExistence type="predicted"/>
<dbReference type="Proteomes" id="UP000030106">
    <property type="component" value="Unassembled WGS sequence"/>
</dbReference>
<feature type="signal peptide" evidence="1">
    <location>
        <begin position="1"/>
        <end position="18"/>
    </location>
</feature>
<keyword evidence="1" id="KW-0732">Signal</keyword>
<dbReference type="STRING" id="1245745.A0A0A2VEL1"/>
<dbReference type="eggNOG" id="ENOG502RJN7">
    <property type="taxonomic scope" value="Eukaryota"/>
</dbReference>
<feature type="domain" description="DUF7907" evidence="2">
    <location>
        <begin position="33"/>
        <end position="204"/>
    </location>
</feature>
<protein>
    <recommendedName>
        <fullName evidence="2">DUF7907 domain-containing protein</fullName>
    </recommendedName>
</protein>
<evidence type="ECO:0000256" key="1">
    <source>
        <dbReference type="SAM" id="SignalP"/>
    </source>
</evidence>
<dbReference type="EMBL" id="ANFO01000892">
    <property type="protein sequence ID" value="KGQ06003.1"/>
    <property type="molecule type" value="Genomic_DNA"/>
</dbReference>
<evidence type="ECO:0000313" key="3">
    <source>
        <dbReference type="EMBL" id="KGQ06003.1"/>
    </source>
</evidence>
<accession>A0A0A2VEL1</accession>
<gene>
    <name evidence="3" type="ORF">BBAD15_g8744</name>
</gene>
<dbReference type="HOGENOM" id="CLU_102302_0_0_1"/>
<evidence type="ECO:0000313" key="4">
    <source>
        <dbReference type="Proteomes" id="UP000030106"/>
    </source>
</evidence>
<name>A0A0A2VEL1_BEABA</name>
<dbReference type="InterPro" id="IPR057229">
    <property type="entry name" value="DUF7907"/>
</dbReference>
<dbReference type="AlphaFoldDB" id="A0A0A2VEL1"/>
<feature type="chain" id="PRO_5002006817" description="DUF7907 domain-containing protein" evidence="1">
    <location>
        <begin position="19"/>
        <end position="241"/>
    </location>
</feature>